<protein>
    <submittedName>
        <fullName evidence="1">Uncharacterized protein</fullName>
    </submittedName>
</protein>
<organism evidence="1 2">
    <name type="scientific">Diphasiastrum complanatum</name>
    <name type="common">Issler's clubmoss</name>
    <name type="synonym">Lycopodium complanatum</name>
    <dbReference type="NCBI Taxonomy" id="34168"/>
    <lineage>
        <taxon>Eukaryota</taxon>
        <taxon>Viridiplantae</taxon>
        <taxon>Streptophyta</taxon>
        <taxon>Embryophyta</taxon>
        <taxon>Tracheophyta</taxon>
        <taxon>Lycopodiopsida</taxon>
        <taxon>Lycopodiales</taxon>
        <taxon>Lycopodiaceae</taxon>
        <taxon>Lycopodioideae</taxon>
        <taxon>Diphasiastrum</taxon>
    </lineage>
</organism>
<gene>
    <name evidence="1" type="ORF">O6H91_19G077100</name>
</gene>
<sequence length="394" mass="44015">MSDAGGGDDNHLQDATTLDPFALDELDRQGPKYGILLPRSHAATILSRLSQTLHQYLVSTLGYNNRLYYASTEQHQQYVIKICGRYWKHVKTETEVIGLWIASRYSGIPVPRVLAWDASGQEFGVEYVVMDRLEGVPLSEMWKAASLDTKLLLVAQIAHLVVRYKTCVPDDVLPRGTIGNFAFRGDKCGSLGGIEDFEIGATLEGLGPWCSYKAFLRSQLEAKLQGVRTLPLMTGMLEVLPRIERLLQNLDEDAGIVDSDDFVFTHGDLHSKNLLVTSPTSSSPQISAVLDWEWSGMFPAEEEFLAAIDFLSCDKDSGNHPELESKFFSILETGRVQTPRTIPHFEQRKALCDLRENLLPWYLTDHGSPNSPEALQSAQEAKRTVVAVLEQLNY</sequence>
<comment type="caution">
    <text evidence="1">The sequence shown here is derived from an EMBL/GenBank/DDBJ whole genome shotgun (WGS) entry which is preliminary data.</text>
</comment>
<name>A0ACC2AWV9_DIPCM</name>
<dbReference type="EMBL" id="CM055110">
    <property type="protein sequence ID" value="KAJ7521976.1"/>
    <property type="molecule type" value="Genomic_DNA"/>
</dbReference>
<evidence type="ECO:0000313" key="2">
    <source>
        <dbReference type="Proteomes" id="UP001162992"/>
    </source>
</evidence>
<dbReference type="Proteomes" id="UP001162992">
    <property type="component" value="Chromosome 19"/>
</dbReference>
<keyword evidence="2" id="KW-1185">Reference proteome</keyword>
<evidence type="ECO:0000313" key="1">
    <source>
        <dbReference type="EMBL" id="KAJ7521976.1"/>
    </source>
</evidence>
<reference evidence="2" key="1">
    <citation type="journal article" date="2024" name="Proc. Natl. Acad. Sci. U.S.A.">
        <title>Extraordinary preservation of gene collinearity over three hundred million years revealed in homosporous lycophytes.</title>
        <authorList>
            <person name="Li C."/>
            <person name="Wickell D."/>
            <person name="Kuo L.Y."/>
            <person name="Chen X."/>
            <person name="Nie B."/>
            <person name="Liao X."/>
            <person name="Peng D."/>
            <person name="Ji J."/>
            <person name="Jenkins J."/>
            <person name="Williams M."/>
            <person name="Shu S."/>
            <person name="Plott C."/>
            <person name="Barry K."/>
            <person name="Rajasekar S."/>
            <person name="Grimwood J."/>
            <person name="Han X."/>
            <person name="Sun S."/>
            <person name="Hou Z."/>
            <person name="He W."/>
            <person name="Dai G."/>
            <person name="Sun C."/>
            <person name="Schmutz J."/>
            <person name="Leebens-Mack J.H."/>
            <person name="Li F.W."/>
            <person name="Wang L."/>
        </authorList>
    </citation>
    <scope>NUCLEOTIDE SEQUENCE [LARGE SCALE GENOMIC DNA]</scope>
    <source>
        <strain evidence="2">cv. PW_Plant_1</strain>
    </source>
</reference>
<proteinExistence type="predicted"/>
<accession>A0ACC2AWV9</accession>